<comment type="caution">
    <text evidence="1">The sequence shown here is derived from an EMBL/GenBank/DDBJ whole genome shotgun (WGS) entry which is preliminary data.</text>
</comment>
<accession>H0EJT5</accession>
<keyword evidence="2" id="KW-1185">Reference proteome</keyword>
<dbReference type="InParanoid" id="H0EJT5"/>
<evidence type="ECO:0000313" key="2">
    <source>
        <dbReference type="Proteomes" id="UP000005446"/>
    </source>
</evidence>
<proteinExistence type="predicted"/>
<dbReference type="Proteomes" id="UP000005446">
    <property type="component" value="Unassembled WGS sequence"/>
</dbReference>
<dbReference type="EMBL" id="AGUE01000060">
    <property type="protein sequence ID" value="EHL01126.1"/>
    <property type="molecule type" value="Genomic_DNA"/>
</dbReference>
<evidence type="ECO:0000313" key="1">
    <source>
        <dbReference type="EMBL" id="EHL01126.1"/>
    </source>
</evidence>
<reference evidence="1 2" key="1">
    <citation type="journal article" date="2012" name="Eukaryot. Cell">
        <title>Genome sequence of the fungus Glarea lozoyensis: the first genome sequence of a species from the Helotiaceae family.</title>
        <authorList>
            <person name="Youssar L."/>
            <person name="Gruening B.A."/>
            <person name="Erxleben A."/>
            <person name="Guenther S."/>
            <person name="Huettel W."/>
        </authorList>
    </citation>
    <scope>NUCLEOTIDE SEQUENCE [LARGE SCALE GENOMIC DNA]</scope>
    <source>
        <strain evidence="2">ATCC 74030 / MF5533</strain>
    </source>
</reference>
<dbReference type="HOGENOM" id="CLU_2654713_0_0_1"/>
<dbReference type="AlphaFoldDB" id="H0EJT5"/>
<name>H0EJT5_GLAL7</name>
<organism evidence="1 2">
    <name type="scientific">Glarea lozoyensis (strain ATCC 74030 / MF5533)</name>
    <dbReference type="NCBI Taxonomy" id="1104152"/>
    <lineage>
        <taxon>Eukaryota</taxon>
        <taxon>Fungi</taxon>
        <taxon>Dikarya</taxon>
        <taxon>Ascomycota</taxon>
        <taxon>Pezizomycotina</taxon>
        <taxon>Leotiomycetes</taxon>
        <taxon>Helotiales</taxon>
        <taxon>Helotiaceae</taxon>
        <taxon>Glarea</taxon>
    </lineage>
</organism>
<sequence>MAFWSGASWSQCWYSVRDPTKPSSVDSSCVGIVHGLSDGLSTDVDVDDDTLGIPCCASPAIGHGHCDHLPNYMSSA</sequence>
<gene>
    <name evidence="1" type="ORF">M7I_2817</name>
</gene>
<protein>
    <submittedName>
        <fullName evidence="1">Uncharacterized protein</fullName>
    </submittedName>
</protein>